<dbReference type="Proteomes" id="UP000198752">
    <property type="component" value="Unassembled WGS sequence"/>
</dbReference>
<evidence type="ECO:0000313" key="10">
    <source>
        <dbReference type="Proteomes" id="UP000198752"/>
    </source>
</evidence>
<dbReference type="CDD" id="cd06173">
    <property type="entry name" value="MFS_MefA_like"/>
    <property type="match status" value="1"/>
</dbReference>
<feature type="transmembrane region" description="Helical" evidence="7">
    <location>
        <begin position="254"/>
        <end position="274"/>
    </location>
</feature>
<reference evidence="10" key="1">
    <citation type="submission" date="2016-10" db="EMBL/GenBank/DDBJ databases">
        <authorList>
            <person name="Varghese N."/>
            <person name="Submissions S."/>
        </authorList>
    </citation>
    <scope>NUCLEOTIDE SEQUENCE [LARGE SCALE GENOMIC DNA]</scope>
    <source>
        <strain evidence="10">ATCC 700379</strain>
    </source>
</reference>
<keyword evidence="4 7" id="KW-0812">Transmembrane</keyword>
<evidence type="ECO:0000256" key="1">
    <source>
        <dbReference type="ARBA" id="ARBA00004651"/>
    </source>
</evidence>
<dbReference type="RefSeq" id="WP_177184652.1">
    <property type="nucleotide sequence ID" value="NZ_FOOY01000006.1"/>
</dbReference>
<feature type="domain" description="Major facilitator superfamily (MFS) profile" evidence="8">
    <location>
        <begin position="1"/>
        <end position="192"/>
    </location>
</feature>
<feature type="transmembrane region" description="Helical" evidence="7">
    <location>
        <begin position="218"/>
        <end position="242"/>
    </location>
</feature>
<dbReference type="AlphaFoldDB" id="A0A1I2Q815"/>
<dbReference type="PROSITE" id="PS50850">
    <property type="entry name" value="MFS"/>
    <property type="match status" value="1"/>
</dbReference>
<feature type="transmembrane region" description="Helical" evidence="7">
    <location>
        <begin position="281"/>
        <end position="301"/>
    </location>
</feature>
<comment type="subcellular location">
    <subcellularLocation>
        <location evidence="1">Cell membrane</location>
        <topology evidence="1">Multi-pass membrane protein</topology>
    </subcellularLocation>
</comment>
<dbReference type="Gene3D" id="1.20.1250.20">
    <property type="entry name" value="MFS general substrate transporter like domains"/>
    <property type="match status" value="1"/>
</dbReference>
<dbReference type="EMBL" id="FOOY01000006">
    <property type="protein sequence ID" value="SFG24438.1"/>
    <property type="molecule type" value="Genomic_DNA"/>
</dbReference>
<gene>
    <name evidence="9" type="ORF">SAMN02982927_01115</name>
</gene>
<organism evidence="9 10">
    <name type="scientific">Sporolactobacillus nakayamae</name>
    <dbReference type="NCBI Taxonomy" id="269670"/>
    <lineage>
        <taxon>Bacteria</taxon>
        <taxon>Bacillati</taxon>
        <taxon>Bacillota</taxon>
        <taxon>Bacilli</taxon>
        <taxon>Bacillales</taxon>
        <taxon>Sporolactobacillaceae</taxon>
        <taxon>Sporolactobacillus</taxon>
    </lineage>
</organism>
<evidence type="ECO:0000256" key="5">
    <source>
        <dbReference type="ARBA" id="ARBA00022989"/>
    </source>
</evidence>
<feature type="transmembrane region" description="Helical" evidence="7">
    <location>
        <begin position="42"/>
        <end position="63"/>
    </location>
</feature>
<dbReference type="InterPro" id="IPR036259">
    <property type="entry name" value="MFS_trans_sf"/>
</dbReference>
<keyword evidence="5 7" id="KW-1133">Transmembrane helix</keyword>
<evidence type="ECO:0000256" key="2">
    <source>
        <dbReference type="ARBA" id="ARBA00022448"/>
    </source>
</evidence>
<feature type="transmembrane region" description="Helical" evidence="7">
    <location>
        <begin position="369"/>
        <end position="389"/>
    </location>
</feature>
<keyword evidence="2" id="KW-0813">Transport</keyword>
<dbReference type="InterPro" id="IPR011701">
    <property type="entry name" value="MFS"/>
</dbReference>
<evidence type="ECO:0000256" key="3">
    <source>
        <dbReference type="ARBA" id="ARBA00022475"/>
    </source>
</evidence>
<evidence type="ECO:0000256" key="4">
    <source>
        <dbReference type="ARBA" id="ARBA00022692"/>
    </source>
</evidence>
<dbReference type="PANTHER" id="PTHR23513:SF6">
    <property type="entry name" value="MAJOR FACILITATOR SUPERFAMILY ASSOCIATED DOMAIN-CONTAINING PROTEIN"/>
    <property type="match status" value="1"/>
</dbReference>
<evidence type="ECO:0000256" key="7">
    <source>
        <dbReference type="SAM" id="Phobius"/>
    </source>
</evidence>
<protein>
    <submittedName>
        <fullName evidence="9">Transmembrane secretion effector</fullName>
    </submittedName>
</protein>
<name>A0A1I2Q815_9BACL</name>
<keyword evidence="6 7" id="KW-0472">Membrane</keyword>
<dbReference type="PRINTS" id="PR01988">
    <property type="entry name" value="EXPORTERBACE"/>
</dbReference>
<feature type="transmembrane region" description="Helical" evidence="7">
    <location>
        <begin position="12"/>
        <end position="36"/>
    </location>
</feature>
<keyword evidence="3" id="KW-1003">Cell membrane</keyword>
<dbReference type="InterPro" id="IPR020846">
    <property type="entry name" value="MFS_dom"/>
</dbReference>
<accession>A0A1I2Q815</accession>
<proteinExistence type="predicted"/>
<feature type="transmembrane region" description="Helical" evidence="7">
    <location>
        <begin position="170"/>
        <end position="189"/>
    </location>
</feature>
<evidence type="ECO:0000259" key="8">
    <source>
        <dbReference type="PROSITE" id="PS50850"/>
    </source>
</evidence>
<dbReference type="Pfam" id="PF07690">
    <property type="entry name" value="MFS_1"/>
    <property type="match status" value="2"/>
</dbReference>
<dbReference type="PANTHER" id="PTHR23513">
    <property type="entry name" value="INTEGRAL MEMBRANE EFFLUX PROTEIN-RELATED"/>
    <property type="match status" value="1"/>
</dbReference>
<evidence type="ECO:0000256" key="6">
    <source>
        <dbReference type="ARBA" id="ARBA00023136"/>
    </source>
</evidence>
<dbReference type="STRING" id="269670.SAMN02982927_01115"/>
<dbReference type="InterPro" id="IPR022324">
    <property type="entry name" value="Bacilysin_exporter_BacE_put"/>
</dbReference>
<dbReference type="SUPFAM" id="SSF103473">
    <property type="entry name" value="MFS general substrate transporter"/>
    <property type="match status" value="1"/>
</dbReference>
<dbReference type="GO" id="GO:0005886">
    <property type="term" value="C:plasma membrane"/>
    <property type="evidence" value="ECO:0007669"/>
    <property type="project" value="UniProtKB-SubCell"/>
</dbReference>
<dbReference type="GO" id="GO:0022857">
    <property type="term" value="F:transmembrane transporter activity"/>
    <property type="evidence" value="ECO:0007669"/>
    <property type="project" value="InterPro"/>
</dbReference>
<evidence type="ECO:0000313" key="9">
    <source>
        <dbReference type="EMBL" id="SFG24438.1"/>
    </source>
</evidence>
<feature type="transmembrane region" description="Helical" evidence="7">
    <location>
        <begin position="307"/>
        <end position="332"/>
    </location>
</feature>
<feature type="transmembrane region" description="Helical" evidence="7">
    <location>
        <begin position="344"/>
        <end position="363"/>
    </location>
</feature>
<keyword evidence="10" id="KW-1185">Reference proteome</keyword>
<sequence>MNVLGRNRQFLILLTGQGISIFGDQIYYVGLMWTIMKQTGSAMSLGMSVICMTLPAILIMPLAGVLADRNIKKQMVMIADAVRACIMAIVALFLFEGYFSLAIINLCLVIISVMDAFFNPALSATVPLILDKAGLSKGNAIFEFIRRISAILGPVVGGFLITFLSIGSVFALNGLSFLVSFIFSLFLKIPRVTQAKQRETFVFKFKEGLFYTIRMKRLLFLTLVGGVIINFFLAPLDVLIIFTSKQLNFGSTGVGWIEASISVGALLGSIAIFFGHIRSQIRLAVAGLIFEGVALILSGIFPGLIPFILFFGLLGLGISFASIGIGTTFQLITDDDKRGRVNSFGSMLSSCTVPLGTLFGSFLTGYLPLQWIFLLFGIVIAGAVTLLYVPFREELQINQVVKFFKSNF</sequence>